<evidence type="ECO:0000313" key="10">
    <source>
        <dbReference type="Proteomes" id="UP000429607"/>
    </source>
</evidence>
<comment type="caution">
    <text evidence="7">The sequence shown here is derived from an EMBL/GenBank/DDBJ whole genome shotgun (WGS) entry which is preliminary data.</text>
</comment>
<evidence type="ECO:0000259" key="6">
    <source>
        <dbReference type="SMART" id="SM00415"/>
    </source>
</evidence>
<evidence type="ECO:0000256" key="5">
    <source>
        <dbReference type="SAM" id="MobiDB-lite"/>
    </source>
</evidence>
<feature type="domain" description="HSF-type DNA-binding" evidence="6">
    <location>
        <begin position="37"/>
        <end position="130"/>
    </location>
</feature>
<protein>
    <recommendedName>
        <fullName evidence="6">HSF-type DNA-binding domain-containing protein</fullName>
    </recommendedName>
</protein>
<dbReference type="Proteomes" id="UP000434957">
    <property type="component" value="Unassembled WGS sequence"/>
</dbReference>
<feature type="compositionally biased region" description="Basic residues" evidence="5">
    <location>
        <begin position="132"/>
        <end position="144"/>
    </location>
</feature>
<dbReference type="Proteomes" id="UP000435112">
    <property type="component" value="Unassembled WGS sequence"/>
</dbReference>
<dbReference type="Proteomes" id="UP000429607">
    <property type="component" value="Unassembled WGS sequence"/>
</dbReference>
<evidence type="ECO:0000256" key="2">
    <source>
        <dbReference type="ARBA" id="ARBA00023125"/>
    </source>
</evidence>
<gene>
    <name evidence="8" type="ORF">PR001_g8420</name>
    <name evidence="7" type="ORF">PR002_g8813</name>
    <name evidence="9" type="ORF">PR003_g9110</name>
</gene>
<dbReference type="InterPro" id="IPR000232">
    <property type="entry name" value="HSF_DNA-bd"/>
</dbReference>
<dbReference type="AlphaFoldDB" id="A0A6A3MWH9"/>
<comment type="subcellular location">
    <subcellularLocation>
        <location evidence="1">Nucleus</location>
    </subcellularLocation>
</comment>
<evidence type="ECO:0000313" key="7">
    <source>
        <dbReference type="EMBL" id="KAE9033164.1"/>
    </source>
</evidence>
<keyword evidence="2" id="KW-0238">DNA-binding</keyword>
<feature type="region of interest" description="Disordered" evidence="5">
    <location>
        <begin position="127"/>
        <end position="159"/>
    </location>
</feature>
<dbReference type="SUPFAM" id="SSF46785">
    <property type="entry name" value="Winged helix' DNA-binding domain"/>
    <property type="match status" value="1"/>
</dbReference>
<dbReference type="InterPro" id="IPR036390">
    <property type="entry name" value="WH_DNA-bd_sf"/>
</dbReference>
<evidence type="ECO:0000313" key="9">
    <source>
        <dbReference type="EMBL" id="KAE9343200.1"/>
    </source>
</evidence>
<dbReference type="EMBL" id="QXFU01000454">
    <property type="protein sequence ID" value="KAE9033164.1"/>
    <property type="molecule type" value="Genomic_DNA"/>
</dbReference>
<dbReference type="GO" id="GO:0005634">
    <property type="term" value="C:nucleus"/>
    <property type="evidence" value="ECO:0007669"/>
    <property type="project" value="UniProtKB-SubCell"/>
</dbReference>
<dbReference type="PANTHER" id="PTHR10015">
    <property type="entry name" value="HEAT SHOCK TRANSCRIPTION FACTOR"/>
    <property type="match status" value="1"/>
</dbReference>
<dbReference type="EMBL" id="QXFT01000466">
    <property type="protein sequence ID" value="KAE9343200.1"/>
    <property type="molecule type" value="Genomic_DNA"/>
</dbReference>
<dbReference type="Gene3D" id="1.10.10.10">
    <property type="entry name" value="Winged helix-like DNA-binding domain superfamily/Winged helix DNA-binding domain"/>
    <property type="match status" value="1"/>
</dbReference>
<dbReference type="EMBL" id="QXFV01000444">
    <property type="protein sequence ID" value="KAE9037356.1"/>
    <property type="molecule type" value="Genomic_DNA"/>
</dbReference>
<accession>A0A6A3MWH9</accession>
<proteinExistence type="inferred from homology"/>
<reference evidence="10 12" key="1">
    <citation type="submission" date="2018-09" db="EMBL/GenBank/DDBJ databases">
        <title>Genomic investigation of the strawberry pathogen Phytophthora fragariae indicates pathogenicity is determined by transcriptional variation in three key races.</title>
        <authorList>
            <person name="Adams T.M."/>
            <person name="Armitage A.D."/>
            <person name="Sobczyk M.K."/>
            <person name="Bates H.J."/>
            <person name="Dunwell J.M."/>
            <person name="Nellist C.F."/>
            <person name="Harrison R.J."/>
        </authorList>
    </citation>
    <scope>NUCLEOTIDE SEQUENCE [LARGE SCALE GENOMIC DNA]</scope>
    <source>
        <strain evidence="8 10">SCRP249</strain>
        <strain evidence="7 12">SCRP324</strain>
        <strain evidence="9 11">SCRP333</strain>
    </source>
</reference>
<evidence type="ECO:0000313" key="12">
    <source>
        <dbReference type="Proteomes" id="UP000435112"/>
    </source>
</evidence>
<dbReference type="SMART" id="SM00415">
    <property type="entry name" value="HSF"/>
    <property type="match status" value="1"/>
</dbReference>
<name>A0A6A3MWH9_9STRA</name>
<dbReference type="GO" id="GO:0043565">
    <property type="term" value="F:sequence-specific DNA binding"/>
    <property type="evidence" value="ECO:0007669"/>
    <property type="project" value="InterPro"/>
</dbReference>
<keyword evidence="11" id="KW-1185">Reference proteome</keyword>
<dbReference type="InterPro" id="IPR036388">
    <property type="entry name" value="WH-like_DNA-bd_sf"/>
</dbReference>
<sequence>MSNTSKYLSFKLQAPQNLGIKPPRTTPTVATSILPAIATAFVRKLYRILDRESAAVIAWDADGASFVILDPDALETHVLPRYFRGRLSTFRQQLKEHSFTACVADQGHEQYRHPLFRRGCPELLNLITHSPLPRKRPPRKKKRKQSETDAAAASTSELKVVTSSVDRGVHRVSPYPARKEPEPEEFKHAKVDSAALASNPLFAEDEPPLSELVQGLVPVGSLSTQPMAPTTPSVDGLLSTKKGSMPDDVMEALLSLLSTSLSTDGREVVAAASGAGANSTSSTGSHNIFAEGRPPVVLPPLPPGIVENGQFSDDTLNGLMRWASANGTSSKAEDGYNCNLPPRQCHGNNALDTSLWTLCSLSTLLIIISVSTLCPPATVPNN</sequence>
<dbReference type="Pfam" id="PF00447">
    <property type="entry name" value="HSF_DNA-bind"/>
    <property type="match status" value="1"/>
</dbReference>
<evidence type="ECO:0000256" key="1">
    <source>
        <dbReference type="ARBA" id="ARBA00004123"/>
    </source>
</evidence>
<keyword evidence="3" id="KW-0539">Nucleus</keyword>
<evidence type="ECO:0000256" key="4">
    <source>
        <dbReference type="RuleBase" id="RU004020"/>
    </source>
</evidence>
<dbReference type="PANTHER" id="PTHR10015:SF206">
    <property type="entry name" value="HSF-TYPE DNA-BINDING DOMAIN-CONTAINING PROTEIN"/>
    <property type="match status" value="1"/>
</dbReference>
<dbReference type="GO" id="GO:0003700">
    <property type="term" value="F:DNA-binding transcription factor activity"/>
    <property type="evidence" value="ECO:0007669"/>
    <property type="project" value="InterPro"/>
</dbReference>
<evidence type="ECO:0000313" key="11">
    <source>
        <dbReference type="Proteomes" id="UP000434957"/>
    </source>
</evidence>
<evidence type="ECO:0000256" key="3">
    <source>
        <dbReference type="ARBA" id="ARBA00023242"/>
    </source>
</evidence>
<evidence type="ECO:0000313" key="8">
    <source>
        <dbReference type="EMBL" id="KAE9037356.1"/>
    </source>
</evidence>
<dbReference type="OrthoDB" id="70209at2759"/>
<organism evidence="7 12">
    <name type="scientific">Phytophthora rubi</name>
    <dbReference type="NCBI Taxonomy" id="129364"/>
    <lineage>
        <taxon>Eukaryota</taxon>
        <taxon>Sar</taxon>
        <taxon>Stramenopiles</taxon>
        <taxon>Oomycota</taxon>
        <taxon>Peronosporomycetes</taxon>
        <taxon>Peronosporales</taxon>
        <taxon>Peronosporaceae</taxon>
        <taxon>Phytophthora</taxon>
    </lineage>
</organism>
<comment type="similarity">
    <text evidence="4">Belongs to the HSF family.</text>
</comment>